<proteinExistence type="predicted"/>
<name>A0A9P5Y480_9AGAR</name>
<evidence type="ECO:0000313" key="3">
    <source>
        <dbReference type="Proteomes" id="UP000807353"/>
    </source>
</evidence>
<evidence type="ECO:0000313" key="2">
    <source>
        <dbReference type="EMBL" id="KAF9460895.1"/>
    </source>
</evidence>
<dbReference type="EMBL" id="MU150292">
    <property type="protein sequence ID" value="KAF9460895.1"/>
    <property type="molecule type" value="Genomic_DNA"/>
</dbReference>
<dbReference type="Proteomes" id="UP000807353">
    <property type="component" value="Unassembled WGS sequence"/>
</dbReference>
<gene>
    <name evidence="2" type="ORF">BDZ94DRAFT_1264978</name>
</gene>
<sequence length="90" mass="10176">MSFWYETERLPDNAGDRLQTTLQIWRCYILWSRRRVIIAVPSLLALATFGTSIMFAVQYARNNPSAILKASLIVVSLSMATNIIVTVLIT</sequence>
<feature type="transmembrane region" description="Helical" evidence="1">
    <location>
        <begin position="36"/>
        <end position="60"/>
    </location>
</feature>
<keyword evidence="1" id="KW-1133">Transmembrane helix</keyword>
<reference evidence="2" key="1">
    <citation type="submission" date="2020-11" db="EMBL/GenBank/DDBJ databases">
        <authorList>
            <consortium name="DOE Joint Genome Institute"/>
            <person name="Ahrendt S."/>
            <person name="Riley R."/>
            <person name="Andreopoulos W."/>
            <person name="Labutti K."/>
            <person name="Pangilinan J."/>
            <person name="Ruiz-Duenas F.J."/>
            <person name="Barrasa J.M."/>
            <person name="Sanchez-Garcia M."/>
            <person name="Camarero S."/>
            <person name="Miyauchi S."/>
            <person name="Serrano A."/>
            <person name="Linde D."/>
            <person name="Babiker R."/>
            <person name="Drula E."/>
            <person name="Ayuso-Fernandez I."/>
            <person name="Pacheco R."/>
            <person name="Padilla G."/>
            <person name="Ferreira P."/>
            <person name="Barriuso J."/>
            <person name="Kellner H."/>
            <person name="Castanera R."/>
            <person name="Alfaro M."/>
            <person name="Ramirez L."/>
            <person name="Pisabarro A.G."/>
            <person name="Kuo A."/>
            <person name="Tritt A."/>
            <person name="Lipzen A."/>
            <person name="He G."/>
            <person name="Yan M."/>
            <person name="Ng V."/>
            <person name="Cullen D."/>
            <person name="Martin F."/>
            <person name="Rosso M.-N."/>
            <person name="Henrissat B."/>
            <person name="Hibbett D."/>
            <person name="Martinez A.T."/>
            <person name="Grigoriev I.V."/>
        </authorList>
    </citation>
    <scope>NUCLEOTIDE SEQUENCE</scope>
    <source>
        <strain evidence="2">CBS 247.69</strain>
    </source>
</reference>
<feature type="transmembrane region" description="Helical" evidence="1">
    <location>
        <begin position="66"/>
        <end position="89"/>
    </location>
</feature>
<accession>A0A9P5Y480</accession>
<keyword evidence="1" id="KW-0472">Membrane</keyword>
<evidence type="ECO:0000256" key="1">
    <source>
        <dbReference type="SAM" id="Phobius"/>
    </source>
</evidence>
<organism evidence="2 3">
    <name type="scientific">Collybia nuda</name>
    <dbReference type="NCBI Taxonomy" id="64659"/>
    <lineage>
        <taxon>Eukaryota</taxon>
        <taxon>Fungi</taxon>
        <taxon>Dikarya</taxon>
        <taxon>Basidiomycota</taxon>
        <taxon>Agaricomycotina</taxon>
        <taxon>Agaricomycetes</taxon>
        <taxon>Agaricomycetidae</taxon>
        <taxon>Agaricales</taxon>
        <taxon>Tricholomatineae</taxon>
        <taxon>Clitocybaceae</taxon>
        <taxon>Collybia</taxon>
    </lineage>
</organism>
<keyword evidence="3" id="KW-1185">Reference proteome</keyword>
<comment type="caution">
    <text evidence="2">The sequence shown here is derived from an EMBL/GenBank/DDBJ whole genome shotgun (WGS) entry which is preliminary data.</text>
</comment>
<dbReference type="AlphaFoldDB" id="A0A9P5Y480"/>
<protein>
    <submittedName>
        <fullName evidence="2">Uncharacterized protein</fullName>
    </submittedName>
</protein>
<keyword evidence="1" id="KW-0812">Transmembrane</keyword>